<keyword evidence="7" id="KW-0067">ATP-binding</keyword>
<dbReference type="GO" id="GO:0004817">
    <property type="term" value="F:cysteine-tRNA ligase activity"/>
    <property type="evidence" value="ECO:0007669"/>
    <property type="project" value="UniProtKB-EC"/>
</dbReference>
<dbReference type="Gene3D" id="1.20.120.1910">
    <property type="entry name" value="Cysteine-tRNA ligase, C-terminal anti-codon recognition domain"/>
    <property type="match status" value="1"/>
</dbReference>
<dbReference type="PANTHER" id="PTHR10890">
    <property type="entry name" value="CYSTEINYL-TRNA SYNTHETASE"/>
    <property type="match status" value="1"/>
</dbReference>
<protein>
    <recommendedName>
        <fullName evidence="2">cysteine--tRNA ligase</fullName>
        <ecNumber evidence="2">6.1.1.16</ecNumber>
    </recommendedName>
    <alternativeName>
        <fullName evidence="10">Cysteinyl-tRNA synthetase</fullName>
    </alternativeName>
</protein>
<dbReference type="SUPFAM" id="SSF52374">
    <property type="entry name" value="Nucleotidylyl transferase"/>
    <property type="match status" value="1"/>
</dbReference>
<keyword evidence="4" id="KW-0479">Metal-binding</keyword>
<dbReference type="InterPro" id="IPR009080">
    <property type="entry name" value="tRNAsynth_Ia_anticodon-bd"/>
</dbReference>
<name>A0A0W4ZN55_PNEC8</name>
<dbReference type="InterPro" id="IPR032678">
    <property type="entry name" value="tRNA-synt_1_cat_dom"/>
</dbReference>
<evidence type="ECO:0000256" key="4">
    <source>
        <dbReference type="ARBA" id="ARBA00022723"/>
    </source>
</evidence>
<evidence type="ECO:0000256" key="6">
    <source>
        <dbReference type="ARBA" id="ARBA00022833"/>
    </source>
</evidence>
<proteinExistence type="inferred from homology"/>
<dbReference type="GO" id="GO:0005739">
    <property type="term" value="C:mitochondrion"/>
    <property type="evidence" value="ECO:0007669"/>
    <property type="project" value="EnsemblFungi"/>
</dbReference>
<dbReference type="InterPro" id="IPR014729">
    <property type="entry name" value="Rossmann-like_a/b/a_fold"/>
</dbReference>
<dbReference type="CDD" id="cd00672">
    <property type="entry name" value="CysRS_core"/>
    <property type="match status" value="1"/>
</dbReference>
<keyword evidence="9" id="KW-0030">Aminoacyl-tRNA synthetase</keyword>
<evidence type="ECO:0000256" key="9">
    <source>
        <dbReference type="ARBA" id="ARBA00023146"/>
    </source>
</evidence>
<dbReference type="SUPFAM" id="SSF47323">
    <property type="entry name" value="Anticodon-binding domain of a subclass of class I aminoacyl-tRNA synthetases"/>
    <property type="match status" value="1"/>
</dbReference>
<dbReference type="GO" id="GO:0005829">
    <property type="term" value="C:cytosol"/>
    <property type="evidence" value="ECO:0007669"/>
    <property type="project" value="EnsemblFungi"/>
</dbReference>
<evidence type="ECO:0000256" key="5">
    <source>
        <dbReference type="ARBA" id="ARBA00022741"/>
    </source>
</evidence>
<dbReference type="NCBIfam" id="TIGR00435">
    <property type="entry name" value="cysS"/>
    <property type="match status" value="1"/>
</dbReference>
<dbReference type="InterPro" id="IPR015803">
    <property type="entry name" value="Cys-tRNA-ligase"/>
</dbReference>
<dbReference type="Gene3D" id="3.40.50.620">
    <property type="entry name" value="HUPs"/>
    <property type="match status" value="2"/>
</dbReference>
<dbReference type="HAMAP" id="MF_00041">
    <property type="entry name" value="Cys_tRNA_synth"/>
    <property type="match status" value="1"/>
</dbReference>
<dbReference type="Proteomes" id="UP000054454">
    <property type="component" value="Unassembled WGS sequence"/>
</dbReference>
<dbReference type="PRINTS" id="PR00983">
    <property type="entry name" value="TRNASYNTHCYS"/>
</dbReference>
<evidence type="ECO:0000313" key="12">
    <source>
        <dbReference type="EMBL" id="KTW29803.1"/>
    </source>
</evidence>
<keyword evidence="6" id="KW-0862">Zinc</keyword>
<reference evidence="13" key="1">
    <citation type="journal article" date="2016" name="Nat. Commun.">
        <title>Genome analysis of three Pneumocystis species reveals adaptation mechanisms to life exclusively in mammalian hosts.</title>
        <authorList>
            <person name="Ma L."/>
            <person name="Chen Z."/>
            <person name="Huang D.W."/>
            <person name="Kutty G."/>
            <person name="Ishihara M."/>
            <person name="Wang H."/>
            <person name="Abouelleil A."/>
            <person name="Bishop L."/>
            <person name="Davey E."/>
            <person name="Deng R."/>
            <person name="Deng X."/>
            <person name="Fan L."/>
            <person name="Fantoni G."/>
            <person name="Fitzgerald M."/>
            <person name="Gogineni E."/>
            <person name="Goldberg J.M."/>
            <person name="Handley G."/>
            <person name="Hu X."/>
            <person name="Huber C."/>
            <person name="Jiao X."/>
            <person name="Jones K."/>
            <person name="Levin J.Z."/>
            <person name="Liu Y."/>
            <person name="Macdonald P."/>
            <person name="Melnikov A."/>
            <person name="Raley C."/>
            <person name="Sassi M."/>
            <person name="Sherman B.T."/>
            <person name="Song X."/>
            <person name="Sykes S."/>
            <person name="Tran B."/>
            <person name="Walsh L."/>
            <person name="Xia Y."/>
            <person name="Yang J."/>
            <person name="Young S."/>
            <person name="Zeng Q."/>
            <person name="Zheng X."/>
            <person name="Stephens R."/>
            <person name="Nusbaum C."/>
            <person name="Birren B.W."/>
            <person name="Azadi P."/>
            <person name="Lempicki R.A."/>
            <person name="Cuomo C.A."/>
            <person name="Kovacs J.A."/>
        </authorList>
    </citation>
    <scope>NUCLEOTIDE SEQUENCE [LARGE SCALE GENOMIC DNA]</scope>
    <source>
        <strain evidence="13">B80</strain>
    </source>
</reference>
<dbReference type="GO" id="GO:1990825">
    <property type="term" value="F:sequence-specific mRNA binding"/>
    <property type="evidence" value="ECO:0007669"/>
    <property type="project" value="EnsemblFungi"/>
</dbReference>
<keyword evidence="3 12" id="KW-0436">Ligase</keyword>
<evidence type="ECO:0000256" key="10">
    <source>
        <dbReference type="ARBA" id="ARBA00031499"/>
    </source>
</evidence>
<dbReference type="AlphaFoldDB" id="A0A0W4ZN55"/>
<dbReference type="VEuPathDB" id="FungiDB:T552_01008"/>
<evidence type="ECO:0000256" key="3">
    <source>
        <dbReference type="ARBA" id="ARBA00022598"/>
    </source>
</evidence>
<keyword evidence="8" id="KW-0648">Protein biosynthesis</keyword>
<dbReference type="OrthoDB" id="438179at2759"/>
<evidence type="ECO:0000256" key="7">
    <source>
        <dbReference type="ARBA" id="ARBA00022840"/>
    </source>
</evidence>
<dbReference type="EMBL" id="LFVZ01000004">
    <property type="protein sequence ID" value="KTW29803.1"/>
    <property type="molecule type" value="Genomic_DNA"/>
</dbReference>
<dbReference type="GO" id="GO:0006423">
    <property type="term" value="P:cysteinyl-tRNA aminoacylation"/>
    <property type="evidence" value="ECO:0007669"/>
    <property type="project" value="EnsemblFungi"/>
</dbReference>
<dbReference type="Pfam" id="PF01406">
    <property type="entry name" value="tRNA-synt_1e"/>
    <property type="match status" value="1"/>
</dbReference>
<dbReference type="EC" id="6.1.1.16" evidence="2"/>
<comment type="caution">
    <text evidence="12">The sequence shown here is derived from an EMBL/GenBank/DDBJ whole genome shotgun (WGS) entry which is preliminary data.</text>
</comment>
<dbReference type="GeneID" id="28935804"/>
<evidence type="ECO:0000256" key="2">
    <source>
        <dbReference type="ARBA" id="ARBA00012832"/>
    </source>
</evidence>
<evidence type="ECO:0000313" key="13">
    <source>
        <dbReference type="Proteomes" id="UP000054454"/>
    </source>
</evidence>
<gene>
    <name evidence="12" type="ORF">T552_01008</name>
</gene>
<dbReference type="GO" id="GO:0005524">
    <property type="term" value="F:ATP binding"/>
    <property type="evidence" value="ECO:0007669"/>
    <property type="project" value="UniProtKB-KW"/>
</dbReference>
<evidence type="ECO:0000259" key="11">
    <source>
        <dbReference type="Pfam" id="PF01406"/>
    </source>
</evidence>
<comment type="cofactor">
    <cofactor evidence="1">
        <name>Zn(2+)</name>
        <dbReference type="ChEBI" id="CHEBI:29105"/>
    </cofactor>
</comment>
<evidence type="ECO:0000256" key="1">
    <source>
        <dbReference type="ARBA" id="ARBA00001947"/>
    </source>
</evidence>
<evidence type="ECO:0000256" key="8">
    <source>
        <dbReference type="ARBA" id="ARBA00022917"/>
    </source>
</evidence>
<dbReference type="PANTHER" id="PTHR10890:SF3">
    <property type="entry name" value="CYSTEINE--TRNA LIGASE, CYTOPLASMIC"/>
    <property type="match status" value="1"/>
</dbReference>
<keyword evidence="5" id="KW-0547">Nucleotide-binding</keyword>
<feature type="domain" description="tRNA synthetases class I catalytic" evidence="11">
    <location>
        <begin position="36"/>
        <end position="453"/>
    </location>
</feature>
<accession>A0A0W4ZN55</accession>
<dbReference type="RefSeq" id="XP_018226790.1">
    <property type="nucleotide sequence ID" value="XM_018369602.1"/>
</dbReference>
<dbReference type="GO" id="GO:0046872">
    <property type="term" value="F:metal ion binding"/>
    <property type="evidence" value="ECO:0007669"/>
    <property type="project" value="UniProtKB-KW"/>
</dbReference>
<sequence length="750" mass="88323">MAFFLEKKGPWKAPKVKKEREKLKVWNSFTRSKNEFVPLNGGRITWYCCGPTVYDWSHMGHARNYVTTDIIRRILQGYFRYDVIFVQNITDIDDKIILKARYNYLFNEYAKKNEEITREVYEKVLTAWKSYFNQYFPNKSVTFEGFEEWSNSIKDSEMIKSDGKLGMYFKTLNQSYEALILYKTLSPEVFLEKVKDVLVLKLDEEYKHLIKDNFIFRQVSTYWENKFNEDMKALGVLEPSVVVRVSEFIPEIIKFIQEIINKGYAYESRGSVFFDIKAFEADGRHTYAKIEPWNKNNKKLANEGEGELNYSEGKKMSRDFALWKASKIGEPKWESPWGEGRPGWHIECSAMASEILGSQIDIHSGGIDLAFPHHDNELAQSEAFFDCDQWVNYFLHMGHLHIEGQKMSKSLKNFITIQDALKKYTPRQMRLCFLKQQWNLKMDFKESFMTDVKAIESLLRNFFININSLIIEKKLNLKEDEVIKYVISCQEKELCKNLYEAQEALHDALCDNFNTPESLDIIINLITKTNIYISKAQSDINILIITNVAKWISSILEIFGLKDDSFTVIEHQLNESSITINHNETIMPYVKVLSTFRDDIRNLLILSKFKSSTELSKDLFKLCDKLRDVDLTNLGIQLEDREDRNALIKFVDKNELKQQQEEKLQQELLNKKIKEQKLYENILKGKLSPKEYFQTSDYSKWDDQGFPLHDAQGIELTKSRRKKLTKDWERQAILHEKYLNWCKENTDKTT</sequence>
<keyword evidence="13" id="KW-1185">Reference proteome</keyword>
<organism evidence="12 13">
    <name type="scientific">Pneumocystis carinii (strain B80)</name>
    <name type="common">Rat pneumocystis pneumonia agent</name>
    <name type="synonym">Pneumocystis carinii f. sp. carinii</name>
    <dbReference type="NCBI Taxonomy" id="1408658"/>
    <lineage>
        <taxon>Eukaryota</taxon>
        <taxon>Fungi</taxon>
        <taxon>Dikarya</taxon>
        <taxon>Ascomycota</taxon>
        <taxon>Taphrinomycotina</taxon>
        <taxon>Pneumocystomycetes</taxon>
        <taxon>Pneumocystaceae</taxon>
        <taxon>Pneumocystis</taxon>
    </lineage>
</organism>
<dbReference type="InterPro" id="IPR024909">
    <property type="entry name" value="Cys-tRNA/MSH_ligase"/>
</dbReference>